<protein>
    <submittedName>
        <fullName evidence="1">DNA polymerase III subunit delta</fullName>
    </submittedName>
</protein>
<dbReference type="InterPro" id="IPR027417">
    <property type="entry name" value="P-loop_NTPase"/>
</dbReference>
<dbReference type="RefSeq" id="WP_105983468.1">
    <property type="nucleotide sequence ID" value="NZ_MQUC01000003.1"/>
</dbReference>
<comment type="caution">
    <text evidence="1">The sequence shown here is derived from an EMBL/GenBank/DDBJ whole genome shotgun (WGS) entry which is preliminary data.</text>
</comment>
<sequence>MQEHDIIGLEHLKKHLQTTVAKNRIAHAQLFVGPSGSGALPLAHYYANLILCEQGDQVCDKRVQDLSHPDLHFAYPVASTSKSSTKPVSDDFASEWRQFLQSNPYGAMEDWYQLADIEKKSCEIRVHEATDISRKLSLKSYEGGAKVCIIWGAEFLNTAASNKLLKLIEEPPAGTVLILLTENENLILNTIRSRCQVLHIPKLSTTAIAKALQNEKQISENQAYIAARQSNGSYGRALKLVENDSEDVLFEEWFVHWVRTAFSAKGKPSAITGLIEWAETIAAVNRETQKRFLNFALELFRQAMLLNYRAESAVYFETKTGFDLSKFAAFIDGHRLTEISESFEMALMHIDRNANAKIVFTDLSIGMTKILHKKA</sequence>
<reference evidence="1 2" key="1">
    <citation type="submission" date="2016-11" db="EMBL/GenBank/DDBJ databases">
        <title>Trade-off between light-utilization and light-protection in marine flavobacteria.</title>
        <authorList>
            <person name="Kumagai Y."/>
        </authorList>
    </citation>
    <scope>NUCLEOTIDE SEQUENCE [LARGE SCALE GENOMIC DNA]</scope>
    <source>
        <strain evidence="1 2">JCM 17109</strain>
    </source>
</reference>
<dbReference type="PANTHER" id="PTHR11669:SF8">
    <property type="entry name" value="DNA POLYMERASE III SUBUNIT DELTA"/>
    <property type="match status" value="1"/>
</dbReference>
<dbReference type="EMBL" id="MQUC01000003">
    <property type="protein sequence ID" value="PRP67768.1"/>
    <property type="molecule type" value="Genomic_DNA"/>
</dbReference>
<organism evidence="1 2">
    <name type="scientific">Nonlabens agnitus</name>
    <dbReference type="NCBI Taxonomy" id="870484"/>
    <lineage>
        <taxon>Bacteria</taxon>
        <taxon>Pseudomonadati</taxon>
        <taxon>Bacteroidota</taxon>
        <taxon>Flavobacteriia</taxon>
        <taxon>Flavobacteriales</taxon>
        <taxon>Flavobacteriaceae</taxon>
        <taxon>Nonlabens</taxon>
    </lineage>
</organism>
<evidence type="ECO:0000313" key="1">
    <source>
        <dbReference type="EMBL" id="PRP67768.1"/>
    </source>
</evidence>
<dbReference type="InterPro" id="IPR050238">
    <property type="entry name" value="DNA_Rep/Repair_Clamp_Loader"/>
</dbReference>
<accession>A0A2S9WWB0</accession>
<dbReference type="GO" id="GO:0006261">
    <property type="term" value="P:DNA-templated DNA replication"/>
    <property type="evidence" value="ECO:0007669"/>
    <property type="project" value="TreeGrafter"/>
</dbReference>
<proteinExistence type="predicted"/>
<dbReference type="AlphaFoldDB" id="A0A2S9WWB0"/>
<gene>
    <name evidence="1" type="ORF">BST86_12030</name>
</gene>
<dbReference type="PANTHER" id="PTHR11669">
    <property type="entry name" value="REPLICATION FACTOR C / DNA POLYMERASE III GAMMA-TAU SUBUNIT"/>
    <property type="match status" value="1"/>
</dbReference>
<dbReference type="Proteomes" id="UP000239532">
    <property type="component" value="Unassembled WGS sequence"/>
</dbReference>
<dbReference type="Gene3D" id="3.40.50.300">
    <property type="entry name" value="P-loop containing nucleotide triphosphate hydrolases"/>
    <property type="match status" value="1"/>
</dbReference>
<dbReference type="OrthoDB" id="9811073at2"/>
<name>A0A2S9WWB0_9FLAO</name>
<dbReference type="Pfam" id="PF13177">
    <property type="entry name" value="DNA_pol3_delta2"/>
    <property type="match status" value="1"/>
</dbReference>
<keyword evidence="2" id="KW-1185">Reference proteome</keyword>
<dbReference type="SUPFAM" id="SSF52540">
    <property type="entry name" value="P-loop containing nucleoside triphosphate hydrolases"/>
    <property type="match status" value="1"/>
</dbReference>
<evidence type="ECO:0000313" key="2">
    <source>
        <dbReference type="Proteomes" id="UP000239532"/>
    </source>
</evidence>